<dbReference type="Proteomes" id="UP000663882">
    <property type="component" value="Unassembled WGS sequence"/>
</dbReference>
<protein>
    <submittedName>
        <fullName evidence="1">Uncharacterized protein</fullName>
    </submittedName>
</protein>
<comment type="caution">
    <text evidence="1">The sequence shown here is derived from an EMBL/GenBank/DDBJ whole genome shotgun (WGS) entry which is preliminary data.</text>
</comment>
<dbReference type="AlphaFoldDB" id="A0A815PX14"/>
<name>A0A815PX14_9BILA</name>
<dbReference type="OrthoDB" id="6278596at2759"/>
<gene>
    <name evidence="1" type="ORF">RFH988_LOCUS36886</name>
</gene>
<organism evidence="1 2">
    <name type="scientific">Rotaria sordida</name>
    <dbReference type="NCBI Taxonomy" id="392033"/>
    <lineage>
        <taxon>Eukaryota</taxon>
        <taxon>Metazoa</taxon>
        <taxon>Spiralia</taxon>
        <taxon>Gnathifera</taxon>
        <taxon>Rotifera</taxon>
        <taxon>Eurotatoria</taxon>
        <taxon>Bdelloidea</taxon>
        <taxon>Philodinida</taxon>
        <taxon>Philodinidae</taxon>
        <taxon>Rotaria</taxon>
    </lineage>
</organism>
<proteinExistence type="predicted"/>
<sequence length="89" mass="10065">MRAAEVQVTVGHQLPVLLYEACPVKSKIKNCENVDIHPATLTCTCSTSDDNSQTSDDFFFSYSITENNTETTTHLCSMKFEKIKKRCRN</sequence>
<reference evidence="1" key="1">
    <citation type="submission" date="2021-02" db="EMBL/GenBank/DDBJ databases">
        <authorList>
            <person name="Nowell W R."/>
        </authorList>
    </citation>
    <scope>NUCLEOTIDE SEQUENCE</scope>
</reference>
<evidence type="ECO:0000313" key="1">
    <source>
        <dbReference type="EMBL" id="CAF1454221.1"/>
    </source>
</evidence>
<dbReference type="EMBL" id="CAJNOO010006745">
    <property type="protein sequence ID" value="CAF1454221.1"/>
    <property type="molecule type" value="Genomic_DNA"/>
</dbReference>
<evidence type="ECO:0000313" key="2">
    <source>
        <dbReference type="Proteomes" id="UP000663882"/>
    </source>
</evidence>
<accession>A0A815PX14</accession>